<name>A0A196SNH4_BLAHN</name>
<dbReference type="Proteomes" id="UP000078348">
    <property type="component" value="Unassembled WGS sequence"/>
</dbReference>
<comment type="caution">
    <text evidence="2">The sequence shown here is derived from an EMBL/GenBank/DDBJ whole genome shotgun (WGS) entry which is preliminary data.</text>
</comment>
<feature type="region of interest" description="Disordered" evidence="1">
    <location>
        <begin position="1"/>
        <end position="88"/>
    </location>
</feature>
<organism evidence="2 3">
    <name type="scientific">Blastocystis sp. subtype 1 (strain ATCC 50177 / NandII)</name>
    <dbReference type="NCBI Taxonomy" id="478820"/>
    <lineage>
        <taxon>Eukaryota</taxon>
        <taxon>Sar</taxon>
        <taxon>Stramenopiles</taxon>
        <taxon>Bigyra</taxon>
        <taxon>Opalozoa</taxon>
        <taxon>Opalinata</taxon>
        <taxon>Blastocystidae</taxon>
        <taxon>Blastocystis</taxon>
    </lineage>
</organism>
<sequence length="580" mass="65522">MGSCASAPKQEIPIIEAREEKKHTPTEQVVQSPADGKLNAPSHTHVEPTTTRATSGMKNASSSSPVNTSQEATTATENTNSVNLQNDNPKLYSSLSSLDHAFHAEGAMPISPKEEVDSICATLSRKNTECTDDNQREFVANIVDADRKNENDIQTVLMTLGLSNPISERLLNKYLQDGKWNDLLINMWSSFIDSSKSLSLEENEAILTFVRRSMSFICKCIQYNIIQVNEQSPDTAPSNHSIRWNSVLDVSLPDTATAVKSTLETEGDTGYDNDRETTASELLTPSVPFSLANISQITFCSREFRSIKLIVSAVAGFMTHYPNVDFEDFIENHNTPKVRSVPPPGEDMDEEDAGLAIHRWKQLKMVGTAISRLTGEEDVHSITDAAEVEKEVSQYQPQATTFTGTLGITARARQKQEEERMQNVWNETLQNVRREDMWFKAVTNGTEEDINTMTTLLSEDPNHFYCDWDPRKLINCVDSHNRTALYLACSVCNLRVVRFLLRRNADPRIAFVVDEKMEETPLGCAVRWGYVEVVRLLLQKEEYCKAEIKTIARLRKKCRNKEIETMLKEKYLQYKDELNK</sequence>
<protein>
    <submittedName>
        <fullName evidence="2">Ankyrin repeat protein</fullName>
    </submittedName>
</protein>
<evidence type="ECO:0000313" key="3">
    <source>
        <dbReference type="Proteomes" id="UP000078348"/>
    </source>
</evidence>
<keyword evidence="3" id="KW-1185">Reference proteome</keyword>
<reference evidence="2 3" key="1">
    <citation type="submission" date="2016-05" db="EMBL/GenBank/DDBJ databases">
        <title>Nuclear genome of Blastocystis sp. subtype 1 NandII.</title>
        <authorList>
            <person name="Gentekaki E."/>
            <person name="Curtis B."/>
            <person name="Stairs C."/>
            <person name="Eme L."/>
            <person name="Herman E."/>
            <person name="Klimes V."/>
            <person name="Arias M.C."/>
            <person name="Elias M."/>
            <person name="Hilliou F."/>
            <person name="Klute M."/>
            <person name="Malik S.-B."/>
            <person name="Pightling A."/>
            <person name="Rachubinski R."/>
            <person name="Salas D."/>
            <person name="Schlacht A."/>
            <person name="Suga H."/>
            <person name="Archibald J."/>
            <person name="Ball S.G."/>
            <person name="Clark G."/>
            <person name="Dacks J."/>
            <person name="Van Der Giezen M."/>
            <person name="Tsaousis A."/>
            <person name="Roger A."/>
        </authorList>
    </citation>
    <scope>NUCLEOTIDE SEQUENCE [LARGE SCALE GENOMIC DNA]</scope>
    <source>
        <strain evidence="3">ATCC 50177 / NandII</strain>
    </source>
</reference>
<dbReference type="Pfam" id="PF12796">
    <property type="entry name" value="Ank_2"/>
    <property type="match status" value="1"/>
</dbReference>
<proteinExistence type="predicted"/>
<accession>A0A196SNH4</accession>
<gene>
    <name evidence="2" type="ORF">AV274_0457</name>
</gene>
<dbReference type="STRING" id="478820.A0A196SNH4"/>
<dbReference type="InterPro" id="IPR036770">
    <property type="entry name" value="Ankyrin_rpt-contain_sf"/>
</dbReference>
<dbReference type="SMART" id="SM00248">
    <property type="entry name" value="ANK"/>
    <property type="match status" value="2"/>
</dbReference>
<dbReference type="EMBL" id="LXWW01000017">
    <property type="protein sequence ID" value="OAO17781.1"/>
    <property type="molecule type" value="Genomic_DNA"/>
</dbReference>
<dbReference type="Gene3D" id="1.25.40.20">
    <property type="entry name" value="Ankyrin repeat-containing domain"/>
    <property type="match status" value="1"/>
</dbReference>
<evidence type="ECO:0000313" key="2">
    <source>
        <dbReference type="EMBL" id="OAO17781.1"/>
    </source>
</evidence>
<dbReference type="SUPFAM" id="SSF48403">
    <property type="entry name" value="Ankyrin repeat"/>
    <property type="match status" value="1"/>
</dbReference>
<feature type="compositionally biased region" description="Polar residues" evidence="1">
    <location>
        <begin position="47"/>
        <end position="88"/>
    </location>
</feature>
<dbReference type="AlphaFoldDB" id="A0A196SNH4"/>
<dbReference type="OrthoDB" id="165259at2759"/>
<feature type="compositionally biased region" description="Basic and acidic residues" evidence="1">
    <location>
        <begin position="16"/>
        <end position="25"/>
    </location>
</feature>
<dbReference type="InterPro" id="IPR002110">
    <property type="entry name" value="Ankyrin_rpt"/>
</dbReference>
<evidence type="ECO:0000256" key="1">
    <source>
        <dbReference type="SAM" id="MobiDB-lite"/>
    </source>
</evidence>